<comment type="cofactor">
    <cofactor evidence="2">
        <name>Mg(2+)</name>
        <dbReference type="ChEBI" id="CHEBI:18420"/>
    </cofactor>
</comment>
<keyword evidence="6" id="KW-0464">Manganese</keyword>
<comment type="caution">
    <text evidence="8">The sequence shown here is derived from an EMBL/GenBank/DDBJ whole genome shotgun (WGS) entry which is preliminary data.</text>
</comment>
<evidence type="ECO:0000256" key="5">
    <source>
        <dbReference type="ARBA" id="ARBA00022842"/>
    </source>
</evidence>
<evidence type="ECO:0000313" key="8">
    <source>
        <dbReference type="EMBL" id="KGM52321.1"/>
    </source>
</evidence>
<evidence type="ECO:0000256" key="3">
    <source>
        <dbReference type="ARBA" id="ARBA00022723"/>
    </source>
</evidence>
<dbReference type="CDD" id="cd03426">
    <property type="entry name" value="NUDIX_CoAse_Nudt7"/>
    <property type="match status" value="1"/>
</dbReference>
<keyword evidence="9" id="KW-1185">Reference proteome</keyword>
<evidence type="ECO:0000256" key="4">
    <source>
        <dbReference type="ARBA" id="ARBA00022801"/>
    </source>
</evidence>
<dbReference type="STRING" id="1122185.N792_04220"/>
<dbReference type="Pfam" id="PF00293">
    <property type="entry name" value="NUDIX"/>
    <property type="match status" value="1"/>
</dbReference>
<dbReference type="Gene3D" id="3.90.79.10">
    <property type="entry name" value="Nucleoside Triphosphate Pyrophosphohydrolase"/>
    <property type="match status" value="1"/>
</dbReference>
<name>A0A0A0EMY8_9GAMM</name>
<evidence type="ECO:0000256" key="6">
    <source>
        <dbReference type="ARBA" id="ARBA00023211"/>
    </source>
</evidence>
<dbReference type="InterPro" id="IPR045121">
    <property type="entry name" value="CoAse"/>
</dbReference>
<dbReference type="SUPFAM" id="SSF55811">
    <property type="entry name" value="Nudix"/>
    <property type="match status" value="1"/>
</dbReference>
<gene>
    <name evidence="8" type="ORF">N792_04220</name>
</gene>
<sequence length="211" mass="23278">MNGPALIERLHEAARLGRALHPLDAPPAGQGWNRRELADLVPPLARQDDAAVLVGLVPRPQATQVILTRRTDTLRQHGGQVAFPGGRVDPQDENAIAAAIRETGEEIGVFADQITPLGLLDPLLTITGFRVLPVVAVIDPAHVIHPDPREVAEVFEVPLDYLLDPANLLELQVAYRGRMRPIHEYRYPVQRIWGATASILLNLRQRLESVK</sequence>
<protein>
    <submittedName>
        <fullName evidence="8">DNA mismatch repair protein MutT</fullName>
    </submittedName>
</protein>
<dbReference type="InterPro" id="IPR015797">
    <property type="entry name" value="NUDIX_hydrolase-like_dom_sf"/>
</dbReference>
<dbReference type="GO" id="GO:0010945">
    <property type="term" value="F:coenzyme A diphosphatase activity"/>
    <property type="evidence" value="ECO:0007669"/>
    <property type="project" value="InterPro"/>
</dbReference>
<dbReference type="EMBL" id="AVPS01000003">
    <property type="protein sequence ID" value="KGM52321.1"/>
    <property type="molecule type" value="Genomic_DNA"/>
</dbReference>
<dbReference type="PROSITE" id="PS51462">
    <property type="entry name" value="NUDIX"/>
    <property type="match status" value="1"/>
</dbReference>
<organism evidence="8 9">
    <name type="scientific">Lysobacter concretionis Ko07 = DSM 16239</name>
    <dbReference type="NCBI Taxonomy" id="1122185"/>
    <lineage>
        <taxon>Bacteria</taxon>
        <taxon>Pseudomonadati</taxon>
        <taxon>Pseudomonadota</taxon>
        <taxon>Gammaproteobacteria</taxon>
        <taxon>Lysobacterales</taxon>
        <taxon>Lysobacteraceae</taxon>
        <taxon>Novilysobacter</taxon>
    </lineage>
</organism>
<dbReference type="Proteomes" id="UP000030017">
    <property type="component" value="Unassembled WGS sequence"/>
</dbReference>
<accession>A0A0A0EMY8</accession>
<dbReference type="AlphaFoldDB" id="A0A0A0EMY8"/>
<evidence type="ECO:0000256" key="2">
    <source>
        <dbReference type="ARBA" id="ARBA00001946"/>
    </source>
</evidence>
<keyword evidence="4" id="KW-0378">Hydrolase</keyword>
<evidence type="ECO:0000256" key="1">
    <source>
        <dbReference type="ARBA" id="ARBA00001936"/>
    </source>
</evidence>
<reference evidence="8 9" key="1">
    <citation type="submission" date="2013-08" db="EMBL/GenBank/DDBJ databases">
        <title>Genome sequencing of Lysobacter.</title>
        <authorList>
            <person name="Zhang S."/>
            <person name="Wang G."/>
        </authorList>
    </citation>
    <scope>NUCLEOTIDE SEQUENCE [LARGE SCALE GENOMIC DNA]</scope>
    <source>
        <strain evidence="8 9">Ko07</strain>
    </source>
</reference>
<evidence type="ECO:0000313" key="9">
    <source>
        <dbReference type="Proteomes" id="UP000030017"/>
    </source>
</evidence>
<dbReference type="NCBIfam" id="NF007980">
    <property type="entry name" value="PRK10707.1"/>
    <property type="match status" value="1"/>
</dbReference>
<dbReference type="PANTHER" id="PTHR12992">
    <property type="entry name" value="NUDIX HYDROLASE"/>
    <property type="match status" value="1"/>
</dbReference>
<dbReference type="GO" id="GO:0046872">
    <property type="term" value="F:metal ion binding"/>
    <property type="evidence" value="ECO:0007669"/>
    <property type="project" value="UniProtKB-KW"/>
</dbReference>
<comment type="cofactor">
    <cofactor evidence="1">
        <name>Mn(2+)</name>
        <dbReference type="ChEBI" id="CHEBI:29035"/>
    </cofactor>
</comment>
<dbReference type="InterPro" id="IPR000086">
    <property type="entry name" value="NUDIX_hydrolase_dom"/>
</dbReference>
<evidence type="ECO:0000259" key="7">
    <source>
        <dbReference type="PROSITE" id="PS51462"/>
    </source>
</evidence>
<keyword evidence="5" id="KW-0460">Magnesium</keyword>
<proteinExistence type="predicted"/>
<keyword evidence="3" id="KW-0479">Metal-binding</keyword>
<dbReference type="eggNOG" id="COG0494">
    <property type="taxonomic scope" value="Bacteria"/>
</dbReference>
<feature type="domain" description="Nudix hydrolase" evidence="7">
    <location>
        <begin position="47"/>
        <end position="179"/>
    </location>
</feature>
<dbReference type="PANTHER" id="PTHR12992:SF11">
    <property type="entry name" value="MITOCHONDRIAL COENZYME A DIPHOSPHATASE NUDT8"/>
    <property type="match status" value="1"/>
</dbReference>